<proteinExistence type="predicted"/>
<dbReference type="Proteomes" id="UP000015104">
    <property type="component" value="Unassembled WGS sequence"/>
</dbReference>
<dbReference type="EMBL" id="CAEY01000244">
    <property type="status" value="NOT_ANNOTATED_CDS"/>
    <property type="molecule type" value="Genomic_DNA"/>
</dbReference>
<evidence type="ECO:0000313" key="1">
    <source>
        <dbReference type="EnsemblMetazoa" id="tetur15g01660.1"/>
    </source>
</evidence>
<dbReference type="AlphaFoldDB" id="T1KMH7"/>
<name>T1KMH7_TETUR</name>
<accession>T1KMH7</accession>
<sequence length="58" mass="6948">MRMIQQNQKAINLIKIIEVRLIHKDPFKLNPILRKTWSNTVQHITISWHMNMVGARKN</sequence>
<dbReference type="EnsemblMetazoa" id="tetur15g01660.1">
    <property type="protein sequence ID" value="tetur15g01660.1"/>
    <property type="gene ID" value="tetur15g01660"/>
</dbReference>
<protein>
    <submittedName>
        <fullName evidence="1">Uncharacterized protein</fullName>
    </submittedName>
</protein>
<reference evidence="1" key="2">
    <citation type="submission" date="2015-06" db="UniProtKB">
        <authorList>
            <consortium name="EnsemblMetazoa"/>
        </authorList>
    </citation>
    <scope>IDENTIFICATION</scope>
</reference>
<evidence type="ECO:0000313" key="2">
    <source>
        <dbReference type="Proteomes" id="UP000015104"/>
    </source>
</evidence>
<dbReference type="HOGENOM" id="CLU_2981641_0_0_1"/>
<reference evidence="2" key="1">
    <citation type="submission" date="2011-08" db="EMBL/GenBank/DDBJ databases">
        <authorList>
            <person name="Rombauts S."/>
        </authorList>
    </citation>
    <scope>NUCLEOTIDE SEQUENCE</scope>
    <source>
        <strain evidence="2">London</strain>
    </source>
</reference>
<organism evidence="1 2">
    <name type="scientific">Tetranychus urticae</name>
    <name type="common">Two-spotted spider mite</name>
    <dbReference type="NCBI Taxonomy" id="32264"/>
    <lineage>
        <taxon>Eukaryota</taxon>
        <taxon>Metazoa</taxon>
        <taxon>Ecdysozoa</taxon>
        <taxon>Arthropoda</taxon>
        <taxon>Chelicerata</taxon>
        <taxon>Arachnida</taxon>
        <taxon>Acari</taxon>
        <taxon>Acariformes</taxon>
        <taxon>Trombidiformes</taxon>
        <taxon>Prostigmata</taxon>
        <taxon>Eleutherengona</taxon>
        <taxon>Raphignathae</taxon>
        <taxon>Tetranychoidea</taxon>
        <taxon>Tetranychidae</taxon>
        <taxon>Tetranychus</taxon>
    </lineage>
</organism>
<keyword evidence="2" id="KW-1185">Reference proteome</keyword>